<keyword evidence="3 6" id="KW-0067">ATP-binding</keyword>
<evidence type="ECO:0000313" key="6">
    <source>
        <dbReference type="EMBL" id="HHS28387.1"/>
    </source>
</evidence>
<evidence type="ECO:0000256" key="2">
    <source>
        <dbReference type="ARBA" id="ARBA00022741"/>
    </source>
</evidence>
<dbReference type="InterPro" id="IPR017871">
    <property type="entry name" value="ABC_transporter-like_CS"/>
</dbReference>
<reference evidence="6" key="1">
    <citation type="journal article" date="2020" name="mSystems">
        <title>Genome- and Community-Level Interaction Insights into Carbon Utilization and Element Cycling Functions of Hydrothermarchaeota in Hydrothermal Sediment.</title>
        <authorList>
            <person name="Zhou Z."/>
            <person name="Liu Y."/>
            <person name="Xu W."/>
            <person name="Pan J."/>
            <person name="Luo Z.H."/>
            <person name="Li M."/>
        </authorList>
    </citation>
    <scope>NUCLEOTIDE SEQUENCE [LARGE SCALE GENOMIC DNA]</scope>
    <source>
        <strain evidence="6">SpSt-767</strain>
    </source>
</reference>
<dbReference type="EMBL" id="DTGR01000026">
    <property type="protein sequence ID" value="HHS28387.1"/>
    <property type="molecule type" value="Genomic_DNA"/>
</dbReference>
<comment type="similarity">
    <text evidence="4">Belongs to the ABC transporter superfamily. Macrolide exporter (TC 3.A.1.122) family.</text>
</comment>
<dbReference type="PROSITE" id="PS50893">
    <property type="entry name" value="ABC_TRANSPORTER_2"/>
    <property type="match status" value="1"/>
</dbReference>
<dbReference type="GO" id="GO:0005886">
    <property type="term" value="C:plasma membrane"/>
    <property type="evidence" value="ECO:0007669"/>
    <property type="project" value="TreeGrafter"/>
</dbReference>
<sequence length="221" mass="23965">MIRLRKVYKTYHRGPVAVEALRGVDLDIAPGEFVAVTGKSGCGKSTLLHLIGGLEPPTSGQVLVENRDLGRLSEPDLTLFRRDRVGVVFQSFNLLPLLTLEENVALPRALQGVPFAQALKEAAHWLEMVGLTSRRHHKPHQVSGGEMQRAAIARALIHRPAVLLADEPTGNLDSATGAQILELFARLHQEGGHTILLVSHAPEAAGFAGRVVNMRDGQIQP</sequence>
<protein>
    <submittedName>
        <fullName evidence="6">ABC transporter ATP-binding protein</fullName>
    </submittedName>
</protein>
<dbReference type="AlphaFoldDB" id="A0A7V6A197"/>
<dbReference type="PROSITE" id="PS00211">
    <property type="entry name" value="ABC_TRANSPORTER_1"/>
    <property type="match status" value="1"/>
</dbReference>
<dbReference type="InterPro" id="IPR003439">
    <property type="entry name" value="ABC_transporter-like_ATP-bd"/>
</dbReference>
<dbReference type="GO" id="GO:0022857">
    <property type="term" value="F:transmembrane transporter activity"/>
    <property type="evidence" value="ECO:0007669"/>
    <property type="project" value="TreeGrafter"/>
</dbReference>
<dbReference type="FunFam" id="3.40.50.300:FF:000032">
    <property type="entry name" value="Export ABC transporter ATP-binding protein"/>
    <property type="match status" value="1"/>
</dbReference>
<evidence type="ECO:0000259" key="5">
    <source>
        <dbReference type="PROSITE" id="PS50893"/>
    </source>
</evidence>
<evidence type="ECO:0000256" key="3">
    <source>
        <dbReference type="ARBA" id="ARBA00022840"/>
    </source>
</evidence>
<dbReference type="GO" id="GO:0016887">
    <property type="term" value="F:ATP hydrolysis activity"/>
    <property type="evidence" value="ECO:0007669"/>
    <property type="project" value="InterPro"/>
</dbReference>
<dbReference type="InterPro" id="IPR003593">
    <property type="entry name" value="AAA+_ATPase"/>
</dbReference>
<evidence type="ECO:0000256" key="1">
    <source>
        <dbReference type="ARBA" id="ARBA00022448"/>
    </source>
</evidence>
<dbReference type="Pfam" id="PF00005">
    <property type="entry name" value="ABC_tran"/>
    <property type="match status" value="1"/>
</dbReference>
<proteinExistence type="inferred from homology"/>
<evidence type="ECO:0000256" key="4">
    <source>
        <dbReference type="ARBA" id="ARBA00038388"/>
    </source>
</evidence>
<dbReference type="InterPro" id="IPR015854">
    <property type="entry name" value="ABC_transpr_LolD-like"/>
</dbReference>
<gene>
    <name evidence="6" type="ORF">ENV52_01625</name>
</gene>
<dbReference type="GO" id="GO:0005524">
    <property type="term" value="F:ATP binding"/>
    <property type="evidence" value="ECO:0007669"/>
    <property type="project" value="UniProtKB-KW"/>
</dbReference>
<dbReference type="PANTHER" id="PTHR24220">
    <property type="entry name" value="IMPORT ATP-BINDING PROTEIN"/>
    <property type="match status" value="1"/>
</dbReference>
<dbReference type="InterPro" id="IPR027417">
    <property type="entry name" value="P-loop_NTPase"/>
</dbReference>
<feature type="domain" description="ABC transporter" evidence="5">
    <location>
        <begin position="2"/>
        <end position="221"/>
    </location>
</feature>
<dbReference type="Gene3D" id="3.40.50.300">
    <property type="entry name" value="P-loop containing nucleotide triphosphate hydrolases"/>
    <property type="match status" value="1"/>
</dbReference>
<keyword evidence="2" id="KW-0547">Nucleotide-binding</keyword>
<dbReference type="InterPro" id="IPR017911">
    <property type="entry name" value="MacB-like_ATP-bd"/>
</dbReference>
<comment type="caution">
    <text evidence="6">The sequence shown here is derived from an EMBL/GenBank/DDBJ whole genome shotgun (WGS) entry which is preliminary data.</text>
</comment>
<keyword evidence="1" id="KW-0813">Transport</keyword>
<dbReference type="CDD" id="cd03255">
    <property type="entry name" value="ABC_MJ0796_LolCDE_FtsE"/>
    <property type="match status" value="1"/>
</dbReference>
<accession>A0A7V6A197</accession>
<dbReference type="SUPFAM" id="SSF52540">
    <property type="entry name" value="P-loop containing nucleoside triphosphate hydrolases"/>
    <property type="match status" value="1"/>
</dbReference>
<dbReference type="SMART" id="SM00382">
    <property type="entry name" value="AAA"/>
    <property type="match status" value="1"/>
</dbReference>
<name>A0A7V6A197_9BACT</name>
<organism evidence="6">
    <name type="scientific">Desulfobacca acetoxidans</name>
    <dbReference type="NCBI Taxonomy" id="60893"/>
    <lineage>
        <taxon>Bacteria</taxon>
        <taxon>Pseudomonadati</taxon>
        <taxon>Thermodesulfobacteriota</taxon>
        <taxon>Desulfobaccia</taxon>
        <taxon>Desulfobaccales</taxon>
        <taxon>Desulfobaccaceae</taxon>
        <taxon>Desulfobacca</taxon>
    </lineage>
</organism>
<dbReference type="GO" id="GO:0098796">
    <property type="term" value="C:membrane protein complex"/>
    <property type="evidence" value="ECO:0007669"/>
    <property type="project" value="UniProtKB-ARBA"/>
</dbReference>